<dbReference type="GO" id="GO:0044341">
    <property type="term" value="P:sodium-dependent phosphate transport"/>
    <property type="evidence" value="ECO:0007669"/>
    <property type="project" value="InterPro"/>
</dbReference>
<dbReference type="Proteomes" id="UP000199345">
    <property type="component" value="Unassembled WGS sequence"/>
</dbReference>
<feature type="transmembrane region" description="Helical" evidence="6">
    <location>
        <begin position="180"/>
        <end position="206"/>
    </location>
</feature>
<protein>
    <submittedName>
        <fullName evidence="8">Phosphate:Na+ symporter</fullName>
    </submittedName>
</protein>
<dbReference type="Pfam" id="PF01895">
    <property type="entry name" value="PhoU"/>
    <property type="match status" value="1"/>
</dbReference>
<evidence type="ECO:0000313" key="9">
    <source>
        <dbReference type="Proteomes" id="UP000199345"/>
    </source>
</evidence>
<feature type="transmembrane region" description="Helical" evidence="6">
    <location>
        <begin position="243"/>
        <end position="265"/>
    </location>
</feature>
<accession>A0A1I0DHZ7</accession>
<keyword evidence="2" id="KW-1003">Cell membrane</keyword>
<dbReference type="Pfam" id="PF02690">
    <property type="entry name" value="Na_Pi_cotrans"/>
    <property type="match status" value="2"/>
</dbReference>
<evidence type="ECO:0000256" key="2">
    <source>
        <dbReference type="ARBA" id="ARBA00022475"/>
    </source>
</evidence>
<dbReference type="EMBL" id="FOIA01000020">
    <property type="protein sequence ID" value="SET31851.1"/>
    <property type="molecule type" value="Genomic_DNA"/>
</dbReference>
<keyword evidence="4 6" id="KW-1133">Transmembrane helix</keyword>
<gene>
    <name evidence="8" type="ORF">SAMN05216326_12025</name>
</gene>
<evidence type="ECO:0000256" key="5">
    <source>
        <dbReference type="ARBA" id="ARBA00023136"/>
    </source>
</evidence>
<dbReference type="RefSeq" id="WP_090659156.1">
    <property type="nucleotide sequence ID" value="NZ_FOIA01000020.1"/>
</dbReference>
<feature type="transmembrane region" description="Helical" evidence="6">
    <location>
        <begin position="218"/>
        <end position="237"/>
    </location>
</feature>
<comment type="subcellular location">
    <subcellularLocation>
        <location evidence="1">Cell membrane</location>
        <topology evidence="1">Multi-pass membrane protein</topology>
    </subcellularLocation>
</comment>
<evidence type="ECO:0000256" key="4">
    <source>
        <dbReference type="ARBA" id="ARBA00022989"/>
    </source>
</evidence>
<dbReference type="PANTHER" id="PTHR10010">
    <property type="entry name" value="SOLUTE CARRIER FAMILY 34 SODIUM PHOSPHATE , MEMBER 2-RELATED"/>
    <property type="match status" value="1"/>
</dbReference>
<dbReference type="InterPro" id="IPR026022">
    <property type="entry name" value="PhoU_dom"/>
</dbReference>
<sequence length="464" mass="49611">MTDAEPLAYGAMITGLGGGLALFLYGMRKMTEALKIVAGGGMKNVLARLTSNRFSAVTAGALVTAVIQSSSVTTVMVVSFVSAGVMTFSQSIGVILGANIGTTITAQIIAFKITKYALVMIAAGFLIEILAKRRKTRYYGTMLMGLGLLFFGMELMSNAALPLRTYQPFIEVMQEMRNPFFGMLAGVVFTTLVQSSSATTGIVIVLATQGLITLEAGIALLLGASVGTCITAMLSAIGKPREAVKAATVHVIFNLVGVVILLPFIPQFADLVRTVSPEVHVLTDLERLAAEVPRQIANAHTLFNVASTLVFICFTGTLAALVEYMVPSPAVVSIHKGKPVYLQELFLDQPALALDQVKLELGRMGGMVVNAVEQSLPSAISGDEETLETLRLNDDAIDKLHEEILAYLGKLSLGDLVEPQPLRIEEYTGVANYLENLGDIVESGFVPAGFKRLERGDRIRYRAG</sequence>
<evidence type="ECO:0000256" key="3">
    <source>
        <dbReference type="ARBA" id="ARBA00022692"/>
    </source>
</evidence>
<dbReference type="OrthoDB" id="9763003at2"/>
<dbReference type="Gene3D" id="1.20.58.220">
    <property type="entry name" value="Phosphate transport system protein phou homolog 2, domain 2"/>
    <property type="match status" value="1"/>
</dbReference>
<organism evidence="8 9">
    <name type="scientific">Nitrosomonas marina</name>
    <dbReference type="NCBI Taxonomy" id="917"/>
    <lineage>
        <taxon>Bacteria</taxon>
        <taxon>Pseudomonadati</taxon>
        <taxon>Pseudomonadota</taxon>
        <taxon>Betaproteobacteria</taxon>
        <taxon>Nitrosomonadales</taxon>
        <taxon>Nitrosomonadaceae</taxon>
        <taxon>Nitrosomonas</taxon>
    </lineage>
</organism>
<dbReference type="SUPFAM" id="SSF109755">
    <property type="entry name" value="PhoU-like"/>
    <property type="match status" value="1"/>
</dbReference>
<keyword evidence="3 6" id="KW-0812">Transmembrane</keyword>
<feature type="transmembrane region" description="Helical" evidence="6">
    <location>
        <begin position="139"/>
        <end position="160"/>
    </location>
</feature>
<dbReference type="InterPro" id="IPR003841">
    <property type="entry name" value="Na/Pi_transpt"/>
</dbReference>
<feature type="transmembrane region" description="Helical" evidence="6">
    <location>
        <begin position="75"/>
        <end position="98"/>
    </location>
</feature>
<feature type="transmembrane region" description="Helical" evidence="6">
    <location>
        <begin position="104"/>
        <end position="127"/>
    </location>
</feature>
<feature type="transmembrane region" description="Helical" evidence="6">
    <location>
        <begin position="6"/>
        <end position="25"/>
    </location>
</feature>
<feature type="domain" description="PhoU" evidence="7">
    <location>
        <begin position="362"/>
        <end position="441"/>
    </location>
</feature>
<dbReference type="GO" id="GO:0005886">
    <property type="term" value="C:plasma membrane"/>
    <property type="evidence" value="ECO:0007669"/>
    <property type="project" value="UniProtKB-SubCell"/>
</dbReference>
<keyword evidence="5 6" id="KW-0472">Membrane</keyword>
<evidence type="ECO:0000313" key="8">
    <source>
        <dbReference type="EMBL" id="SET31851.1"/>
    </source>
</evidence>
<dbReference type="InterPro" id="IPR038078">
    <property type="entry name" value="PhoU-like_sf"/>
</dbReference>
<keyword evidence="9" id="KW-1185">Reference proteome</keyword>
<name>A0A1I0DHZ7_9PROT</name>
<dbReference type="NCBIfam" id="NF037997">
    <property type="entry name" value="Na_Pi_symport"/>
    <property type="match status" value="1"/>
</dbReference>
<proteinExistence type="predicted"/>
<dbReference type="NCBIfam" id="TIGR00704">
    <property type="entry name" value="NaPi_cotrn_rel"/>
    <property type="match status" value="1"/>
</dbReference>
<evidence type="ECO:0000259" key="7">
    <source>
        <dbReference type="Pfam" id="PF01895"/>
    </source>
</evidence>
<evidence type="ECO:0000256" key="6">
    <source>
        <dbReference type="SAM" id="Phobius"/>
    </source>
</evidence>
<dbReference type="GO" id="GO:0005436">
    <property type="term" value="F:sodium:phosphate symporter activity"/>
    <property type="evidence" value="ECO:0007669"/>
    <property type="project" value="InterPro"/>
</dbReference>
<evidence type="ECO:0000256" key="1">
    <source>
        <dbReference type="ARBA" id="ARBA00004651"/>
    </source>
</evidence>
<reference evidence="9" key="1">
    <citation type="submission" date="2016-10" db="EMBL/GenBank/DDBJ databases">
        <authorList>
            <person name="Varghese N."/>
            <person name="Submissions S."/>
        </authorList>
    </citation>
    <scope>NUCLEOTIDE SEQUENCE [LARGE SCALE GENOMIC DNA]</scope>
    <source>
        <strain evidence="9">Nm71</strain>
    </source>
</reference>
<dbReference type="PANTHER" id="PTHR10010:SF46">
    <property type="entry name" value="SODIUM-DEPENDENT PHOSPHATE TRANSPORT PROTEIN 2B"/>
    <property type="match status" value="1"/>
</dbReference>
<feature type="transmembrane region" description="Helical" evidence="6">
    <location>
        <begin position="302"/>
        <end position="326"/>
    </location>
</feature>
<dbReference type="InterPro" id="IPR004633">
    <property type="entry name" value="NaPi_cotrn-rel/YqeW-like"/>
</dbReference>
<dbReference type="AlphaFoldDB" id="A0A1I0DHZ7"/>